<comment type="similarity">
    <text evidence="4">Belongs to the DASH complex DAM1 family.</text>
</comment>
<feature type="coiled-coil region" evidence="15">
    <location>
        <begin position="53"/>
        <end position="80"/>
    </location>
</feature>
<dbReference type="GO" id="GO:0044732">
    <property type="term" value="C:mitotic spindle pole body"/>
    <property type="evidence" value="ECO:0007669"/>
    <property type="project" value="TreeGrafter"/>
</dbReference>
<dbReference type="GO" id="GO:1990758">
    <property type="term" value="P:mitotic sister chromatid biorientation"/>
    <property type="evidence" value="ECO:0007669"/>
    <property type="project" value="TreeGrafter"/>
</dbReference>
<dbReference type="PANTHER" id="PTHR28113">
    <property type="entry name" value="DASH COMPLEX SUBUNIT DAM1"/>
    <property type="match status" value="1"/>
</dbReference>
<feature type="compositionally biased region" description="Low complexity" evidence="16">
    <location>
        <begin position="22"/>
        <end position="34"/>
    </location>
</feature>
<evidence type="ECO:0000256" key="3">
    <source>
        <dbReference type="ARBA" id="ARBA00004629"/>
    </source>
</evidence>
<evidence type="ECO:0000256" key="2">
    <source>
        <dbReference type="ARBA" id="ARBA00004186"/>
    </source>
</evidence>
<proteinExistence type="inferred from homology"/>
<evidence type="ECO:0000256" key="4">
    <source>
        <dbReference type="ARBA" id="ARBA00010073"/>
    </source>
</evidence>
<keyword evidence="6" id="KW-0158">Chromosome</keyword>
<keyword evidence="15" id="KW-0175">Coiled coil</keyword>
<evidence type="ECO:0000256" key="13">
    <source>
        <dbReference type="ARBA" id="ARBA00023328"/>
    </source>
</evidence>
<keyword evidence="8" id="KW-0493">Microtubule</keyword>
<name>A0A6A5KTI9_9PLEO</name>
<dbReference type="GO" id="GO:0042729">
    <property type="term" value="C:DASH complex"/>
    <property type="evidence" value="ECO:0007669"/>
    <property type="project" value="InterPro"/>
</dbReference>
<evidence type="ECO:0000256" key="7">
    <source>
        <dbReference type="ARBA" id="ARBA00022490"/>
    </source>
</evidence>
<keyword evidence="12" id="KW-0539">Nucleus</keyword>
<dbReference type="PANTHER" id="PTHR28113:SF1">
    <property type="entry name" value="DASH COMPLEX SUBUNIT DAM1"/>
    <property type="match status" value="1"/>
</dbReference>
<evidence type="ECO:0000256" key="12">
    <source>
        <dbReference type="ARBA" id="ARBA00023242"/>
    </source>
</evidence>
<dbReference type="Pfam" id="PF08653">
    <property type="entry name" value="DASH_Dam1"/>
    <property type="match status" value="1"/>
</dbReference>
<keyword evidence="7" id="KW-0963">Cytoplasm</keyword>
<evidence type="ECO:0000256" key="16">
    <source>
        <dbReference type="SAM" id="MobiDB-lite"/>
    </source>
</evidence>
<comment type="subcellular location">
    <subcellularLocation>
        <location evidence="3">Chromosome</location>
        <location evidence="3">Centromere</location>
        <location evidence="3">Kinetochore</location>
    </subcellularLocation>
    <subcellularLocation>
        <location evidence="2">Cytoplasm</location>
        <location evidence="2">Cytoskeleton</location>
        <location evidence="2">Spindle</location>
    </subcellularLocation>
    <subcellularLocation>
        <location evidence="1">Nucleus</location>
    </subcellularLocation>
</comment>
<evidence type="ECO:0000256" key="10">
    <source>
        <dbReference type="ARBA" id="ARBA00022838"/>
    </source>
</evidence>
<feature type="region of interest" description="Disordered" evidence="16">
    <location>
        <begin position="1"/>
        <end position="51"/>
    </location>
</feature>
<organism evidence="17 18">
    <name type="scientific">Decorospora gaudefroyi</name>
    <dbReference type="NCBI Taxonomy" id="184978"/>
    <lineage>
        <taxon>Eukaryota</taxon>
        <taxon>Fungi</taxon>
        <taxon>Dikarya</taxon>
        <taxon>Ascomycota</taxon>
        <taxon>Pezizomycotina</taxon>
        <taxon>Dothideomycetes</taxon>
        <taxon>Pleosporomycetidae</taxon>
        <taxon>Pleosporales</taxon>
        <taxon>Pleosporineae</taxon>
        <taxon>Pleosporaceae</taxon>
        <taxon>Decorospora</taxon>
    </lineage>
</organism>
<protein>
    <recommendedName>
        <fullName evidence="5">DASH complex subunit DAM1</fullName>
    </recommendedName>
    <alternativeName>
        <fullName evidence="14">Outer kinetochore protein DAM1</fullName>
    </alternativeName>
</protein>
<evidence type="ECO:0000256" key="1">
    <source>
        <dbReference type="ARBA" id="ARBA00004123"/>
    </source>
</evidence>
<dbReference type="InterPro" id="IPR013962">
    <property type="entry name" value="DASH_Dam1"/>
</dbReference>
<keyword evidence="9" id="KW-0159">Chromosome partition</keyword>
<evidence type="ECO:0000256" key="15">
    <source>
        <dbReference type="SAM" id="Coils"/>
    </source>
</evidence>
<evidence type="ECO:0000256" key="8">
    <source>
        <dbReference type="ARBA" id="ARBA00022701"/>
    </source>
</evidence>
<sequence>MASTTPKTTPSYRRTRSKSPRSRPTTPLRASSRSSLRDSSQRGRAASASGNALEGLQDGFAELSDAMADLEQNFMQLQLMHESLARFSESFAGFLYGMNMNAFCVDFPEVCSREEAPIPESFKRPQNQAEVGAANLNRSQGPEDMEATFLTTDTSFVDNPPIPDSTNAGASSDEIRRAERERWDTKSRRPWWYSYARRCNKGYEGRHRHSQRSGWPRTCIAMSAQDDCLHACAY</sequence>
<feature type="region of interest" description="Disordered" evidence="16">
    <location>
        <begin position="154"/>
        <end position="181"/>
    </location>
</feature>
<gene>
    <name evidence="17" type="ORF">BDW02DRAFT_538885</name>
</gene>
<dbReference type="EMBL" id="ML975244">
    <property type="protein sequence ID" value="KAF1839587.1"/>
    <property type="molecule type" value="Genomic_DNA"/>
</dbReference>
<feature type="compositionally biased region" description="Low complexity" evidence="16">
    <location>
        <begin position="1"/>
        <end position="12"/>
    </location>
</feature>
<evidence type="ECO:0000256" key="9">
    <source>
        <dbReference type="ARBA" id="ARBA00022829"/>
    </source>
</evidence>
<reference evidence="17" key="1">
    <citation type="submission" date="2020-01" db="EMBL/GenBank/DDBJ databases">
        <authorList>
            <consortium name="DOE Joint Genome Institute"/>
            <person name="Haridas S."/>
            <person name="Albert R."/>
            <person name="Binder M."/>
            <person name="Bloem J."/>
            <person name="Labutti K."/>
            <person name="Salamov A."/>
            <person name="Andreopoulos B."/>
            <person name="Baker S.E."/>
            <person name="Barry K."/>
            <person name="Bills G."/>
            <person name="Bluhm B.H."/>
            <person name="Cannon C."/>
            <person name="Castanera R."/>
            <person name="Culley D.E."/>
            <person name="Daum C."/>
            <person name="Ezra D."/>
            <person name="Gonzalez J.B."/>
            <person name="Henrissat B."/>
            <person name="Kuo A."/>
            <person name="Liang C."/>
            <person name="Lipzen A."/>
            <person name="Lutzoni F."/>
            <person name="Magnuson J."/>
            <person name="Mondo S."/>
            <person name="Nolan M."/>
            <person name="Ohm R."/>
            <person name="Pangilinan J."/>
            <person name="Park H.-J."/>
            <person name="Ramirez L."/>
            <person name="Alfaro M."/>
            <person name="Sun H."/>
            <person name="Tritt A."/>
            <person name="Yoshinaga Y."/>
            <person name="Zwiers L.-H."/>
            <person name="Turgeon B.G."/>
            <person name="Goodwin S.B."/>
            <person name="Spatafora J.W."/>
            <person name="Crous P.W."/>
            <person name="Grigoriev I.V."/>
        </authorList>
    </citation>
    <scope>NUCLEOTIDE SEQUENCE</scope>
    <source>
        <strain evidence="17">P77</strain>
    </source>
</reference>
<evidence type="ECO:0000256" key="14">
    <source>
        <dbReference type="ARBA" id="ARBA00030453"/>
    </source>
</evidence>
<dbReference type="OrthoDB" id="5586015at2759"/>
<evidence type="ECO:0000313" key="17">
    <source>
        <dbReference type="EMBL" id="KAF1839587.1"/>
    </source>
</evidence>
<accession>A0A6A5KTI9</accession>
<dbReference type="Proteomes" id="UP000800040">
    <property type="component" value="Unassembled WGS sequence"/>
</dbReference>
<keyword evidence="10" id="KW-0995">Kinetochore</keyword>
<evidence type="ECO:0000256" key="5">
    <source>
        <dbReference type="ARBA" id="ARBA00020497"/>
    </source>
</evidence>
<evidence type="ECO:0000313" key="18">
    <source>
        <dbReference type="Proteomes" id="UP000800040"/>
    </source>
</evidence>
<keyword evidence="11" id="KW-0206">Cytoskeleton</keyword>
<dbReference type="AlphaFoldDB" id="A0A6A5KTI9"/>
<evidence type="ECO:0000256" key="11">
    <source>
        <dbReference type="ARBA" id="ARBA00023212"/>
    </source>
</evidence>
<keyword evidence="13" id="KW-0137">Centromere</keyword>
<feature type="compositionally biased region" description="Low complexity" evidence="16">
    <location>
        <begin position="42"/>
        <end position="51"/>
    </location>
</feature>
<evidence type="ECO:0000256" key="6">
    <source>
        <dbReference type="ARBA" id="ARBA00022454"/>
    </source>
</evidence>
<dbReference type="GO" id="GO:1990537">
    <property type="term" value="C:mitotic spindle polar microtubule"/>
    <property type="evidence" value="ECO:0007669"/>
    <property type="project" value="TreeGrafter"/>
</dbReference>
<keyword evidence="18" id="KW-1185">Reference proteome</keyword>